<feature type="repeat" description="PPR" evidence="2">
    <location>
        <begin position="151"/>
        <end position="185"/>
    </location>
</feature>
<dbReference type="HOGENOM" id="CLU_022294_0_0_1"/>
<dbReference type="InterPro" id="IPR044578">
    <property type="entry name" value="BIR6-like"/>
</dbReference>
<feature type="repeat" description="PPR" evidence="2">
    <location>
        <begin position="465"/>
        <end position="499"/>
    </location>
</feature>
<evidence type="ECO:0000256" key="1">
    <source>
        <dbReference type="ARBA" id="ARBA00022737"/>
    </source>
</evidence>
<dbReference type="InterPro" id="IPR011990">
    <property type="entry name" value="TPR-like_helical_dom_sf"/>
</dbReference>
<dbReference type="Proteomes" id="UP000026915">
    <property type="component" value="Chromosome 1"/>
</dbReference>
<dbReference type="eggNOG" id="KOG4197">
    <property type="taxonomic scope" value="Eukaryota"/>
</dbReference>
<dbReference type="Pfam" id="PF01535">
    <property type="entry name" value="PPR"/>
    <property type="match status" value="3"/>
</dbReference>
<dbReference type="NCBIfam" id="TIGR00756">
    <property type="entry name" value="PPR"/>
    <property type="match status" value="1"/>
</dbReference>
<dbReference type="PANTHER" id="PTHR47003:SF3">
    <property type="entry name" value="SMALL RIBOSOMAL SUBUNIT PROTEIN MS81 (RPPR8)"/>
    <property type="match status" value="1"/>
</dbReference>
<accession>A0A061DIE6</accession>
<dbReference type="STRING" id="3641.A0A061DIE6"/>
<protein>
    <submittedName>
        <fullName evidence="3">Pentatricopeptide repeat (PPR) superfamily protein, putative</fullName>
    </submittedName>
</protein>
<keyword evidence="4" id="KW-1185">Reference proteome</keyword>
<dbReference type="OMA" id="LYEFAMG"/>
<dbReference type="GO" id="GO:0008380">
    <property type="term" value="P:RNA splicing"/>
    <property type="evidence" value="ECO:0007669"/>
    <property type="project" value="InterPro"/>
</dbReference>
<name>A0A061DIE6_THECC</name>
<feature type="repeat" description="PPR" evidence="2">
    <location>
        <begin position="288"/>
        <end position="322"/>
    </location>
</feature>
<proteinExistence type="predicted"/>
<dbReference type="Gene3D" id="1.25.40.10">
    <property type="entry name" value="Tetratricopeptide repeat domain"/>
    <property type="match status" value="2"/>
</dbReference>
<dbReference type="EMBL" id="CM001879">
    <property type="protein sequence ID" value="EOX92255.1"/>
    <property type="molecule type" value="Genomic_DNA"/>
</dbReference>
<evidence type="ECO:0000256" key="2">
    <source>
        <dbReference type="PROSITE-ProRule" id="PRU00708"/>
    </source>
</evidence>
<dbReference type="FunCoup" id="A0A061DIE6">
    <property type="interactions" value="1717"/>
</dbReference>
<organism evidence="3 4">
    <name type="scientific">Theobroma cacao</name>
    <name type="common">Cacao</name>
    <name type="synonym">Cocoa</name>
    <dbReference type="NCBI Taxonomy" id="3641"/>
    <lineage>
        <taxon>Eukaryota</taxon>
        <taxon>Viridiplantae</taxon>
        <taxon>Streptophyta</taxon>
        <taxon>Embryophyta</taxon>
        <taxon>Tracheophyta</taxon>
        <taxon>Spermatophyta</taxon>
        <taxon>Magnoliopsida</taxon>
        <taxon>eudicotyledons</taxon>
        <taxon>Gunneridae</taxon>
        <taxon>Pentapetalae</taxon>
        <taxon>rosids</taxon>
        <taxon>malvids</taxon>
        <taxon>Malvales</taxon>
        <taxon>Malvaceae</taxon>
        <taxon>Byttnerioideae</taxon>
        <taxon>Theobroma</taxon>
    </lineage>
</organism>
<gene>
    <name evidence="3" type="ORF">TCM_001229</name>
</gene>
<evidence type="ECO:0000313" key="3">
    <source>
        <dbReference type="EMBL" id="EOX92255.1"/>
    </source>
</evidence>
<keyword evidence="1" id="KW-0677">Repeat</keyword>
<dbReference type="PROSITE" id="PS51375">
    <property type="entry name" value="PPR"/>
    <property type="match status" value="3"/>
</dbReference>
<dbReference type="PANTHER" id="PTHR47003">
    <property type="entry name" value="OS01G0970900 PROTEIN"/>
    <property type="match status" value="1"/>
</dbReference>
<dbReference type="InterPro" id="IPR002885">
    <property type="entry name" value="PPR_rpt"/>
</dbReference>
<evidence type="ECO:0000313" key="4">
    <source>
        <dbReference type="Proteomes" id="UP000026915"/>
    </source>
</evidence>
<dbReference type="AlphaFoldDB" id="A0A061DIE6"/>
<dbReference type="GO" id="GO:0003729">
    <property type="term" value="F:mRNA binding"/>
    <property type="evidence" value="ECO:0000318"/>
    <property type="project" value="GO_Central"/>
</dbReference>
<dbReference type="InParanoid" id="A0A061DIE6"/>
<sequence>MRHPWRFLLFRRYPRSPLLVPTMYQVFPPSIPHPPRTRSFHNISSHSHFTNPFNMKKELSMINCKSSTINHCSFSSEAAVEEKEPDHVLVTVTGIFTRLNDRNDIKRELELNDVVFSHDMILKVLRNVESSPDVARRFFDCILESNLEKLSSKSYNLMLGILGVNGLVEEFWSLVDVMKQKGYGISGGVRDRVAAKFEKDVLESDLERLKGVFASGSVDSSMEKFCSRVCKIVRSNVWGDDVEERLRDLNVAFSSDLVKMVLENLGTEPTKAFILFRWAEECGLLKHDEQSYNAIARVLGREDCIDRFWKVVDEMKSIGYEMEMETYVKVLGRFCKRKMIKEAVDLYEFKMAGCNKPSVSCCTFLLRKIVVSKQLDMDLFSRVVRVFKESGNVLTDSMVDAVLRSLTSVGRLGECNKVLKVMEEGGFVAGGNLQSKIAFRLASAGKKDETAEFMDHVAASNTNLDHKAWGSLIEGCCAAGDLETASAYFQNMVEKEGVSHAGYAFEWLVNSYCSRKRAMDACKLLHKYVSENQLRPWHTTYKELIRKLLAQGGFRDGLSLLGLMKDHGFPPFVDPFIDYVSKSGSSEDAIAFLKSMTSKRFPSLSVVLRVFEAFFKAARQNEAQDLLSKCPGYVRNHADVLNLFCSKNSGQAVAAPPVIA</sequence>
<reference evidence="3 4" key="1">
    <citation type="journal article" date="2013" name="Genome Biol.">
        <title>The genome sequence of the most widely cultivated cacao type and its use to identify candidate genes regulating pod color.</title>
        <authorList>
            <person name="Motamayor J.C."/>
            <person name="Mockaitis K."/>
            <person name="Schmutz J."/>
            <person name="Haiminen N."/>
            <person name="Iii D.L."/>
            <person name="Cornejo O."/>
            <person name="Findley S.D."/>
            <person name="Zheng P."/>
            <person name="Utro F."/>
            <person name="Royaert S."/>
            <person name="Saski C."/>
            <person name="Jenkins J."/>
            <person name="Podicheti R."/>
            <person name="Zhao M."/>
            <person name="Scheffler B.E."/>
            <person name="Stack J.C."/>
            <person name="Feltus F.A."/>
            <person name="Mustiga G.M."/>
            <person name="Amores F."/>
            <person name="Phillips W."/>
            <person name="Marelli J.P."/>
            <person name="May G.D."/>
            <person name="Shapiro H."/>
            <person name="Ma J."/>
            <person name="Bustamante C.D."/>
            <person name="Schnell R.J."/>
            <person name="Main D."/>
            <person name="Gilbert D."/>
            <person name="Parida L."/>
            <person name="Kuhn D.N."/>
        </authorList>
    </citation>
    <scope>NUCLEOTIDE SEQUENCE [LARGE SCALE GENOMIC DNA]</scope>
    <source>
        <strain evidence="4">cv. Matina 1-6</strain>
    </source>
</reference>
<dbReference type="Gramene" id="EOX92255">
    <property type="protein sequence ID" value="EOX92255"/>
    <property type="gene ID" value="TCM_001229"/>
</dbReference>